<evidence type="ECO:0000256" key="2">
    <source>
        <dbReference type="ARBA" id="ARBA00022691"/>
    </source>
</evidence>
<evidence type="ECO:0000256" key="3">
    <source>
        <dbReference type="ARBA" id="ARBA00022723"/>
    </source>
</evidence>
<dbReference type="NCBIfam" id="NF004911">
    <property type="entry name" value="PRK06267.1"/>
    <property type="match status" value="1"/>
</dbReference>
<dbReference type="EMBL" id="CP002772">
    <property type="protein sequence ID" value="AEG19119.1"/>
    <property type="molecule type" value="Genomic_DNA"/>
</dbReference>
<dbReference type="PANTHER" id="PTHR22976:SF2">
    <property type="entry name" value="BIOTIN SYNTHASE, MITOCHONDRIAL"/>
    <property type="match status" value="1"/>
</dbReference>
<dbReference type="PROSITE" id="PS51918">
    <property type="entry name" value="RADICAL_SAM"/>
    <property type="match status" value="1"/>
</dbReference>
<dbReference type="InterPro" id="IPR013785">
    <property type="entry name" value="Aldolase_TIM"/>
</dbReference>
<dbReference type="STRING" id="868131.MSWAN_2111"/>
<name>F6D2Z0_METPW</name>
<keyword evidence="8" id="KW-1185">Reference proteome</keyword>
<keyword evidence="3" id="KW-0479">Metal-binding</keyword>
<dbReference type="eggNOG" id="arCOG00659">
    <property type="taxonomic scope" value="Archaea"/>
</dbReference>
<keyword evidence="1" id="KW-0004">4Fe-4S</keyword>
<dbReference type="GO" id="GO:0009102">
    <property type="term" value="P:biotin biosynthetic process"/>
    <property type="evidence" value="ECO:0007669"/>
    <property type="project" value="InterPro"/>
</dbReference>
<proteinExistence type="predicted"/>
<dbReference type="SFLD" id="SFLDS00029">
    <property type="entry name" value="Radical_SAM"/>
    <property type="match status" value="1"/>
</dbReference>
<dbReference type="SMART" id="SM00729">
    <property type="entry name" value="Elp3"/>
    <property type="match status" value="1"/>
</dbReference>
<reference evidence="7 8" key="1">
    <citation type="journal article" date="2014" name="Int. J. Syst. Evol. Microbiol.">
        <title>Methanobacterium paludis sp. nov. and a novel strain of Methanobacterium lacus isolated from northern peatlands.</title>
        <authorList>
            <person name="Cadillo-Quiroz H."/>
            <person name="Brauer S.L."/>
            <person name="Goodson N."/>
            <person name="Yavitt J.B."/>
            <person name="Zinder S.H."/>
        </authorList>
    </citation>
    <scope>NUCLEOTIDE SEQUENCE [LARGE SCALE GENOMIC DNA]</scope>
    <source>
        <strain evidence="8">DSM 25820 / JCM 18151 / SWAN1</strain>
    </source>
</reference>
<dbReference type="InterPro" id="IPR058240">
    <property type="entry name" value="rSAM_sf"/>
</dbReference>
<dbReference type="CDD" id="cd01335">
    <property type="entry name" value="Radical_SAM"/>
    <property type="match status" value="1"/>
</dbReference>
<sequence>MPIEFFSNEFPMKFTKLREKVNMNLIRKIKSFQTIELINKANEITLKEHGNKISLERAIFLSWWCEKGDCAFCYMSSQKSKIREPAKARRSEESIFAEAELTKRLGWNVEFLSGGYGAFTTPEIKNICESIHKITGKPVWLNVGITKDLDAYGEEIAGVTGAVEVANPELHDKICPSKSLDDIVEMLELAGDLGFEKAITIILGLGETPDDLKYLWDMIQTVGINRVTFYSLNPHKDTIYENEPQPASLYYAGVVAATRIKFPKLKIITGTWTDNLANIGPLILAGATGITKFPLFKMFGTGYAKRAENEVLWAGRELEGTFTDFCMLKTGKIPDPKVEPFIKRYIDQCLNNKSEQDKG</sequence>
<dbReference type="KEGG" id="mew:MSWAN_2111"/>
<dbReference type="InterPro" id="IPR006638">
    <property type="entry name" value="Elp3/MiaA/NifB-like_rSAM"/>
</dbReference>
<keyword evidence="4" id="KW-0408">Iron</keyword>
<dbReference type="AlphaFoldDB" id="F6D2Z0"/>
<dbReference type="Gene3D" id="3.20.20.70">
    <property type="entry name" value="Aldolase class I"/>
    <property type="match status" value="1"/>
</dbReference>
<dbReference type="GO" id="GO:0051539">
    <property type="term" value="F:4 iron, 4 sulfur cluster binding"/>
    <property type="evidence" value="ECO:0007669"/>
    <property type="project" value="UniProtKB-KW"/>
</dbReference>
<keyword evidence="5" id="KW-0411">Iron-sulfur</keyword>
<dbReference type="InterPro" id="IPR007197">
    <property type="entry name" value="rSAM"/>
</dbReference>
<gene>
    <name evidence="7" type="ordered locus">MSWAN_2111</name>
</gene>
<keyword evidence="2" id="KW-0949">S-adenosyl-L-methionine</keyword>
<protein>
    <submittedName>
        <fullName evidence="7">Radical SAM domain protein</fullName>
    </submittedName>
</protein>
<feature type="domain" description="Radical SAM core" evidence="6">
    <location>
        <begin position="51"/>
        <end position="271"/>
    </location>
</feature>
<dbReference type="HOGENOM" id="CLU_833177_0_0_2"/>
<dbReference type="Proteomes" id="UP000009231">
    <property type="component" value="Chromosome"/>
</dbReference>
<evidence type="ECO:0000256" key="1">
    <source>
        <dbReference type="ARBA" id="ARBA00022485"/>
    </source>
</evidence>
<dbReference type="GO" id="GO:0046872">
    <property type="term" value="F:metal ion binding"/>
    <property type="evidence" value="ECO:0007669"/>
    <property type="project" value="UniProtKB-KW"/>
</dbReference>
<organism evidence="7 8">
    <name type="scientific">Methanobacterium paludis (strain DSM 25820 / JCM 18151 / SWAN1)</name>
    <dbReference type="NCBI Taxonomy" id="868131"/>
    <lineage>
        <taxon>Archaea</taxon>
        <taxon>Methanobacteriati</taxon>
        <taxon>Methanobacteriota</taxon>
        <taxon>Methanomada group</taxon>
        <taxon>Methanobacteria</taxon>
        <taxon>Methanobacteriales</taxon>
        <taxon>Methanobacteriaceae</taxon>
        <taxon>Methanobacterium</taxon>
    </lineage>
</organism>
<accession>F6D2Z0</accession>
<dbReference type="SUPFAM" id="SSF102114">
    <property type="entry name" value="Radical SAM enzymes"/>
    <property type="match status" value="1"/>
</dbReference>
<dbReference type="GO" id="GO:0004076">
    <property type="term" value="F:biotin synthase activity"/>
    <property type="evidence" value="ECO:0007669"/>
    <property type="project" value="InterPro"/>
</dbReference>
<evidence type="ECO:0000259" key="6">
    <source>
        <dbReference type="PROSITE" id="PS51918"/>
    </source>
</evidence>
<dbReference type="InterPro" id="IPR002684">
    <property type="entry name" value="Biotin_synth/BioAB"/>
</dbReference>
<evidence type="ECO:0000256" key="5">
    <source>
        <dbReference type="ARBA" id="ARBA00023014"/>
    </source>
</evidence>
<evidence type="ECO:0000313" key="8">
    <source>
        <dbReference type="Proteomes" id="UP000009231"/>
    </source>
</evidence>
<dbReference type="GO" id="GO:0051537">
    <property type="term" value="F:2 iron, 2 sulfur cluster binding"/>
    <property type="evidence" value="ECO:0007669"/>
    <property type="project" value="TreeGrafter"/>
</dbReference>
<evidence type="ECO:0000256" key="4">
    <source>
        <dbReference type="ARBA" id="ARBA00023004"/>
    </source>
</evidence>
<dbReference type="PANTHER" id="PTHR22976">
    <property type="entry name" value="BIOTIN SYNTHASE"/>
    <property type="match status" value="1"/>
</dbReference>
<evidence type="ECO:0000313" key="7">
    <source>
        <dbReference type="EMBL" id="AEG19119.1"/>
    </source>
</evidence>
<dbReference type="Pfam" id="PF04055">
    <property type="entry name" value="Radical_SAM"/>
    <property type="match status" value="1"/>
</dbReference>